<organism evidence="1 2">
    <name type="scientific">Xenorhabdus santafensis</name>
    <dbReference type="NCBI Taxonomy" id="2582833"/>
    <lineage>
        <taxon>Bacteria</taxon>
        <taxon>Pseudomonadati</taxon>
        <taxon>Pseudomonadota</taxon>
        <taxon>Gammaproteobacteria</taxon>
        <taxon>Enterobacterales</taxon>
        <taxon>Morganellaceae</taxon>
        <taxon>Xenorhabdus</taxon>
    </lineage>
</organism>
<dbReference type="EMBL" id="VCDN01000036">
    <property type="protein sequence ID" value="MDX7987577.1"/>
    <property type="molecule type" value="Genomic_DNA"/>
</dbReference>
<name>A0ABU4S9U2_9GAMM</name>
<sequence length="321" mass="34520">MSIRDSSNSVDVPTTGDVKQAIKEAIEEHAASRNHPYATMEDKGLVTLSNETDSDSEITVATSKAVKKAYDLANTANTNASNSVPIRRTINGYLLSADVILRAKDVGAYTTAETDSHISKVDALAITANQNATSANTNAEARLSKSQNGSDIPNKHAFVNNLGLTETITRAKNSIQGTQYTGDLTIQKAAWVKIAEVTMIYPSTININLIGGSGYNVGHFDQCAMANIVLRTGDWQLHGINAVMYTTNHMAPTDLVTVNTSGDNYDIYILMGAFAQGIILNAFTSDKAVVHRLSDIANTLEIPEGAIKGRIYAYVYNDITP</sequence>
<evidence type="ECO:0008006" key="3">
    <source>
        <dbReference type="Google" id="ProtNLM"/>
    </source>
</evidence>
<gene>
    <name evidence="1" type="ORF">FE392_09570</name>
</gene>
<comment type="caution">
    <text evidence="1">The sequence shown here is derived from an EMBL/GenBank/DDBJ whole genome shotgun (WGS) entry which is preliminary data.</text>
</comment>
<evidence type="ECO:0000313" key="1">
    <source>
        <dbReference type="EMBL" id="MDX7987577.1"/>
    </source>
</evidence>
<reference evidence="2" key="1">
    <citation type="journal article" date="2024" name="Toxins">
        <title>Genome Sequence Analysis of Native Xenorhabdus Strains Isolated from Entomopathogenic Nematodes in Argentina.</title>
        <authorList>
            <person name="Palma L."/>
            <person name="Frizzo L."/>
            <person name="Kaiser S."/>
            <person name="Berry C."/>
            <person name="Caballero P."/>
            <person name="Bode H.B."/>
            <person name="Del Valle E.E."/>
        </authorList>
    </citation>
    <scope>NUCLEOTIDE SEQUENCE [LARGE SCALE GENOMIC DNA]</scope>
    <source>
        <strain evidence="2">12</strain>
    </source>
</reference>
<proteinExistence type="predicted"/>
<accession>A0ABU4S9U2</accession>
<keyword evidence="2" id="KW-1185">Reference proteome</keyword>
<dbReference type="RefSeq" id="WP_319930000.1">
    <property type="nucleotide sequence ID" value="NZ_VCDN01000036.1"/>
</dbReference>
<evidence type="ECO:0000313" key="2">
    <source>
        <dbReference type="Proteomes" id="UP001271890"/>
    </source>
</evidence>
<protein>
    <recommendedName>
        <fullName evidence="3">Tail protein</fullName>
    </recommendedName>
</protein>
<dbReference type="InterPro" id="IPR005068">
    <property type="entry name" value="Phage_lambda_Stf-r2"/>
</dbReference>
<dbReference type="Proteomes" id="UP001271890">
    <property type="component" value="Unassembled WGS sequence"/>
</dbReference>
<dbReference type="Pfam" id="PF03406">
    <property type="entry name" value="Phage_fiber_2"/>
    <property type="match status" value="1"/>
</dbReference>